<accession>A0A5E8HA28</accession>
<dbReference type="InterPro" id="IPR042099">
    <property type="entry name" value="ANL_N_sf"/>
</dbReference>
<dbReference type="RefSeq" id="WP_015679236.1">
    <property type="nucleotide sequence ID" value="NZ_AOGX02000047.1"/>
</dbReference>
<dbReference type="Gene3D" id="3.40.50.12780">
    <property type="entry name" value="N-terminal domain of ligase-like"/>
    <property type="match status" value="1"/>
</dbReference>
<sequence>MAPLLQFASNDYFLSGNFEEDLNHSHPILVDPLWRGTKLERELTEFPLPQITNPRSFSLVTSGSSGLPKLVPKELNQIQNEIHAWLSLPEFQNLSEGIREVYVEVPFCHLYGLIWGYLLPKALQVPIRTVQTNSNTNDRSLWITSAPKLQMALQQGQTLPERAIVSGMKFPVPLARELREREGISILEIYGSTETGGMGYRDPLRQNRFQMLQDVKFRFTSEAEEKELQIQSPYLSKQFYSFQNNVWEVISIPQDGYYATGDLGDFSELGFYLLGRKDRIIKHKGKRVSLDRIESEILGLGLPGQFVSVPIKQESGDTIGIFTDSTTPIDQIYRTLRHELPTSHVPRVIVIQKSIPKLPNGKTDYGSITKLCLEEFLRLKTLQENNDISLVIDANTTIPMILKSILGYEPKPNDHFVYDCGMDSILFTEMVIKLEQKLEAKIPEEDKQTGYFVSLSGLEEYVKEKLYLQ</sequence>
<dbReference type="InterPro" id="IPR009081">
    <property type="entry name" value="PP-bd_ACP"/>
</dbReference>
<dbReference type="SUPFAM" id="SSF56801">
    <property type="entry name" value="Acetyl-CoA synthetase-like"/>
    <property type="match status" value="1"/>
</dbReference>
<dbReference type="AlphaFoldDB" id="A0A5E8HA28"/>
<organism evidence="2 3">
    <name type="scientific">Leptospira yanagawae serovar Saopaulo str. Sao Paulo = ATCC 700523</name>
    <dbReference type="NCBI Taxonomy" id="1249483"/>
    <lineage>
        <taxon>Bacteria</taxon>
        <taxon>Pseudomonadati</taxon>
        <taxon>Spirochaetota</taxon>
        <taxon>Spirochaetia</taxon>
        <taxon>Leptospirales</taxon>
        <taxon>Leptospiraceae</taxon>
        <taxon>Leptospira</taxon>
    </lineage>
</organism>
<protein>
    <submittedName>
        <fullName evidence="2">AMP-binding enzyme</fullName>
    </submittedName>
</protein>
<dbReference type="InterPro" id="IPR036736">
    <property type="entry name" value="ACP-like_sf"/>
</dbReference>
<dbReference type="EMBL" id="AOGX02000047">
    <property type="protein sequence ID" value="EOQ86866.1"/>
    <property type="molecule type" value="Genomic_DNA"/>
</dbReference>
<feature type="domain" description="Carrier" evidence="1">
    <location>
        <begin position="401"/>
        <end position="446"/>
    </location>
</feature>
<dbReference type="SUPFAM" id="SSF47336">
    <property type="entry name" value="ACP-like"/>
    <property type="match status" value="1"/>
</dbReference>
<dbReference type="STRING" id="1249483.LEP1GSC202_0290"/>
<evidence type="ECO:0000313" key="3">
    <source>
        <dbReference type="Proteomes" id="UP000013996"/>
    </source>
</evidence>
<dbReference type="OrthoDB" id="9787658at2"/>
<dbReference type="InterPro" id="IPR045851">
    <property type="entry name" value="AMP-bd_C_sf"/>
</dbReference>
<dbReference type="GO" id="GO:0043041">
    <property type="term" value="P:amino acid activation for nonribosomal peptide biosynthetic process"/>
    <property type="evidence" value="ECO:0007669"/>
    <property type="project" value="TreeGrafter"/>
</dbReference>
<dbReference type="InterPro" id="IPR052091">
    <property type="entry name" value="Beta-ala_Activ/Resist"/>
</dbReference>
<proteinExistence type="predicted"/>
<evidence type="ECO:0000313" key="2">
    <source>
        <dbReference type="EMBL" id="EOQ86866.1"/>
    </source>
</evidence>
<dbReference type="Pfam" id="PF00550">
    <property type="entry name" value="PP-binding"/>
    <property type="match status" value="1"/>
</dbReference>
<dbReference type="PANTHER" id="PTHR44394:SF1">
    <property type="entry name" value="BETA-ALANINE-ACTIVATING ENZYME"/>
    <property type="match status" value="1"/>
</dbReference>
<reference evidence="2 3" key="1">
    <citation type="submission" date="2013-04" db="EMBL/GenBank/DDBJ databases">
        <authorList>
            <person name="Harkins D.M."/>
            <person name="Durkin A.S."/>
            <person name="Brinkac L.M."/>
            <person name="Haft D.H."/>
            <person name="Selengut J.D."/>
            <person name="Sanka R."/>
            <person name="DePew J."/>
            <person name="Purushe J."/>
            <person name="Hartskeerl R.A."/>
            <person name="Ahmed A."/>
            <person name="van der Linden H."/>
            <person name="Goris M.G.A."/>
            <person name="Vinetz J.M."/>
            <person name="Sutton G.G."/>
            <person name="Nierman W.C."/>
            <person name="Fouts D.E."/>
        </authorList>
    </citation>
    <scope>NUCLEOTIDE SEQUENCE [LARGE SCALE GENOMIC DNA]</scope>
    <source>
        <strain evidence="2 3">Sao Paulo</strain>
    </source>
</reference>
<evidence type="ECO:0000259" key="1">
    <source>
        <dbReference type="Pfam" id="PF00550"/>
    </source>
</evidence>
<dbReference type="Gene3D" id="3.30.300.30">
    <property type="match status" value="1"/>
</dbReference>
<comment type="caution">
    <text evidence="2">The sequence shown here is derived from an EMBL/GenBank/DDBJ whole genome shotgun (WGS) entry which is preliminary data.</text>
</comment>
<dbReference type="PANTHER" id="PTHR44394">
    <property type="entry name" value="BETA-ALANINE-ACTIVATING ENZYME"/>
    <property type="match status" value="1"/>
</dbReference>
<name>A0A5E8HA28_9LEPT</name>
<gene>
    <name evidence="2" type="ORF">LEP1GSC202_0290</name>
</gene>
<dbReference type="Proteomes" id="UP000013996">
    <property type="component" value="Unassembled WGS sequence"/>
</dbReference>
<dbReference type="Gene3D" id="1.10.1200.10">
    <property type="entry name" value="ACP-like"/>
    <property type="match status" value="1"/>
</dbReference>